<evidence type="ECO:0000313" key="3">
    <source>
        <dbReference type="EMBL" id="TDG41398.1"/>
    </source>
</evidence>
<dbReference type="InterPro" id="IPR013766">
    <property type="entry name" value="Thioredoxin_domain"/>
</dbReference>
<dbReference type="PROSITE" id="PS51352">
    <property type="entry name" value="THIOREDOXIN_2"/>
    <property type="match status" value="1"/>
</dbReference>
<proteinExistence type="inferred from homology"/>
<evidence type="ECO:0000256" key="1">
    <source>
        <dbReference type="ARBA" id="ARBA00008987"/>
    </source>
</evidence>
<feature type="domain" description="Thioredoxin" evidence="2">
    <location>
        <begin position="1"/>
        <end position="133"/>
    </location>
</feature>
<dbReference type="InterPro" id="IPR036249">
    <property type="entry name" value="Thioredoxin-like_sf"/>
</dbReference>
<dbReference type="AlphaFoldDB" id="A0A484AY95"/>
<dbReference type="EMBL" id="LSRL02000358">
    <property type="protein sequence ID" value="TDG41398.1"/>
    <property type="molecule type" value="Genomic_DNA"/>
</dbReference>
<comment type="similarity">
    <text evidence="1">Belongs to the thioredoxin family.</text>
</comment>
<organism evidence="3 4">
    <name type="scientific">Drosophila navojoa</name>
    <name type="common">Fruit fly</name>
    <dbReference type="NCBI Taxonomy" id="7232"/>
    <lineage>
        <taxon>Eukaryota</taxon>
        <taxon>Metazoa</taxon>
        <taxon>Ecdysozoa</taxon>
        <taxon>Arthropoda</taxon>
        <taxon>Hexapoda</taxon>
        <taxon>Insecta</taxon>
        <taxon>Pterygota</taxon>
        <taxon>Neoptera</taxon>
        <taxon>Endopterygota</taxon>
        <taxon>Diptera</taxon>
        <taxon>Brachycera</taxon>
        <taxon>Muscomorpha</taxon>
        <taxon>Ephydroidea</taxon>
        <taxon>Drosophilidae</taxon>
        <taxon>Drosophila</taxon>
    </lineage>
</organism>
<dbReference type="STRING" id="7232.A0A484AY95"/>
<keyword evidence="4" id="KW-1185">Reference proteome</keyword>
<gene>
    <name evidence="3" type="ORF">AWZ03_012170</name>
</gene>
<reference evidence="3 4" key="1">
    <citation type="journal article" date="2019" name="J. Hered.">
        <title>An Improved Genome Assembly for Drosophila navojoa, the Basal Species in the mojavensis Cluster.</title>
        <authorList>
            <person name="Vanderlinde T."/>
            <person name="Dupim E.G."/>
            <person name="Nazario-Yepiz N.O."/>
            <person name="Carvalho A.B."/>
        </authorList>
    </citation>
    <scope>NUCLEOTIDE SEQUENCE [LARGE SCALE GENOMIC DNA]</scope>
    <source>
        <strain evidence="3">Navoj_Jal97</strain>
        <tissue evidence="3">Whole organism</tissue>
    </source>
</reference>
<dbReference type="Pfam" id="PF00085">
    <property type="entry name" value="Thioredoxin"/>
    <property type="match status" value="1"/>
</dbReference>
<dbReference type="OrthoDB" id="19690at2759"/>
<dbReference type="PROSITE" id="PS00194">
    <property type="entry name" value="THIOREDOXIN_1"/>
    <property type="match status" value="1"/>
</dbReference>
<evidence type="ECO:0000259" key="2">
    <source>
        <dbReference type="PROSITE" id="PS51352"/>
    </source>
</evidence>
<comment type="caution">
    <text evidence="3">The sequence shown here is derived from an EMBL/GenBank/DDBJ whole genome shotgun (WGS) entry which is preliminary data.</text>
</comment>
<dbReference type="Gene3D" id="3.40.30.10">
    <property type="entry name" value="Glutaredoxin"/>
    <property type="match status" value="1"/>
</dbReference>
<dbReference type="GO" id="GO:0005739">
    <property type="term" value="C:mitochondrion"/>
    <property type="evidence" value="ECO:0007669"/>
    <property type="project" value="TreeGrafter"/>
</dbReference>
<dbReference type="PANTHER" id="PTHR43601">
    <property type="entry name" value="THIOREDOXIN, MITOCHONDRIAL"/>
    <property type="match status" value="1"/>
</dbReference>
<dbReference type="Proteomes" id="UP000295192">
    <property type="component" value="Unassembled WGS sequence"/>
</dbReference>
<dbReference type="SUPFAM" id="SSF52833">
    <property type="entry name" value="Thioredoxin-like"/>
    <property type="match status" value="1"/>
</dbReference>
<accession>A0A484AY95</accession>
<dbReference type="InterPro" id="IPR017937">
    <property type="entry name" value="Thioredoxin_CS"/>
</dbReference>
<dbReference type="OMA" id="AQDIMRW"/>
<name>A0A484AY95_DRONA</name>
<dbReference type="CDD" id="cd02947">
    <property type="entry name" value="TRX_family"/>
    <property type="match status" value="1"/>
</dbReference>
<evidence type="ECO:0000313" key="4">
    <source>
        <dbReference type="Proteomes" id="UP000295192"/>
    </source>
</evidence>
<sequence length="144" mass="16523">MSLNRNSIQIKLLKSLLNSRKAIASRTIFDVSNLGDFEKKVRRSKRPVLVNFYASWCTPCKALMPRLKNIINEQRGHMEMARIDVDELTDLALSYDVVTVPSILIMHNGQELNRLEGLQPSEQIRNWLATVIKENAPDCIFVKK</sequence>
<dbReference type="KEGG" id="dnv:108653146"/>
<dbReference type="PANTHER" id="PTHR43601:SF3">
    <property type="entry name" value="THIOREDOXIN, MITOCHONDRIAL"/>
    <property type="match status" value="1"/>
</dbReference>
<dbReference type="GO" id="GO:0045454">
    <property type="term" value="P:cell redox homeostasis"/>
    <property type="evidence" value="ECO:0007669"/>
    <property type="project" value="TreeGrafter"/>
</dbReference>
<protein>
    <recommendedName>
        <fullName evidence="2">Thioredoxin domain-containing protein</fullName>
    </recommendedName>
</protein>